<dbReference type="EMBL" id="QNSE01000013">
    <property type="protein sequence ID" value="RBP79582.1"/>
    <property type="molecule type" value="Genomic_DNA"/>
</dbReference>
<comment type="caution">
    <text evidence="3">The sequence shown here is derived from an EMBL/GenBank/DDBJ whole genome shotgun (WGS) entry which is preliminary data.</text>
</comment>
<dbReference type="InterPro" id="IPR057707">
    <property type="entry name" value="DUF7947"/>
</dbReference>
<feature type="domain" description="DUF7946" evidence="1">
    <location>
        <begin position="8"/>
        <end position="193"/>
    </location>
</feature>
<sequence>MKSDDKLILKYEGGQTDRHVIDAIRFGESLKGVGKLYSSVAHLLFTGELLQPRAQPVVRVEASESGSGCYEIGVLLSTVGAHSDLFLSQNMDVYKWLISKMVGFIHDDATGRGDAKKVADEIMKASKENPEVNQILAQGAIDNQKALIDILARVALDNRGPLKSLVAPVGPDCKSLQQFEGGLITTEADADAIRSKKELTVGDIQDYVCEQITGLDVSTGLCKLKIKDIEGIVNGKISDPVLELPHNVYSTALDMHTKIIITAKPHLQLDQIKKLYISNALPHYQE</sequence>
<dbReference type="Pfam" id="PF25678">
    <property type="entry name" value="DUF7946"/>
    <property type="match status" value="1"/>
</dbReference>
<protein>
    <submittedName>
        <fullName evidence="3">Uncharacterized protein</fullName>
    </submittedName>
</protein>
<reference evidence="3 4" key="1">
    <citation type="submission" date="2018-06" db="EMBL/GenBank/DDBJ databases">
        <title>Genomic Encyclopedia of Type Strains, Phase III (KMG-III): the genomes of soil and plant-associated and newly described type strains.</title>
        <authorList>
            <person name="Whitman W."/>
        </authorList>
    </citation>
    <scope>NUCLEOTIDE SEQUENCE [LARGE SCALE GENOMIC DNA]</scope>
    <source>
        <strain evidence="3 4">CECT 7377</strain>
    </source>
</reference>
<organism evidence="3 4">
    <name type="scientific">Marinomonas rhizomae</name>
    <dbReference type="NCBI Taxonomy" id="491948"/>
    <lineage>
        <taxon>Bacteria</taxon>
        <taxon>Pseudomonadati</taxon>
        <taxon>Pseudomonadota</taxon>
        <taxon>Gammaproteobacteria</taxon>
        <taxon>Oceanospirillales</taxon>
        <taxon>Oceanospirillaceae</taxon>
        <taxon>Marinomonas</taxon>
    </lineage>
</organism>
<name>A0A366IY23_9GAMM</name>
<evidence type="ECO:0000313" key="3">
    <source>
        <dbReference type="EMBL" id="RBP79582.1"/>
    </source>
</evidence>
<evidence type="ECO:0000313" key="4">
    <source>
        <dbReference type="Proteomes" id="UP000252792"/>
    </source>
</evidence>
<dbReference type="OrthoDB" id="6991873at2"/>
<gene>
    <name evidence="3" type="ORF">DFP80_11338</name>
</gene>
<evidence type="ECO:0000259" key="1">
    <source>
        <dbReference type="Pfam" id="PF25678"/>
    </source>
</evidence>
<dbReference type="Proteomes" id="UP000252792">
    <property type="component" value="Unassembled WGS sequence"/>
</dbReference>
<dbReference type="InterPro" id="IPR057706">
    <property type="entry name" value="DUF7946"/>
</dbReference>
<dbReference type="Pfam" id="PF25679">
    <property type="entry name" value="DUF7947"/>
    <property type="match status" value="1"/>
</dbReference>
<dbReference type="AlphaFoldDB" id="A0A366IY23"/>
<proteinExistence type="predicted"/>
<dbReference type="RefSeq" id="WP_113917924.1">
    <property type="nucleotide sequence ID" value="NZ_QNSE01000013.1"/>
</dbReference>
<accession>A0A366IY23</accession>
<feature type="domain" description="DUF7947" evidence="2">
    <location>
        <begin position="212"/>
        <end position="280"/>
    </location>
</feature>
<keyword evidence="4" id="KW-1185">Reference proteome</keyword>
<evidence type="ECO:0000259" key="2">
    <source>
        <dbReference type="Pfam" id="PF25679"/>
    </source>
</evidence>